<dbReference type="Pfam" id="PF05983">
    <property type="entry name" value="Med7"/>
    <property type="match status" value="1"/>
</dbReference>
<keyword evidence="5 8" id="KW-0010">Activator</keyword>
<evidence type="ECO:0000256" key="4">
    <source>
        <dbReference type="ARBA" id="ARBA00023015"/>
    </source>
</evidence>
<dbReference type="Gene3D" id="6.10.140.200">
    <property type="match status" value="1"/>
</dbReference>
<dbReference type="GO" id="GO:0000122">
    <property type="term" value="P:negative regulation of transcription by RNA polymerase II"/>
    <property type="evidence" value="ECO:0007669"/>
    <property type="project" value="EnsemblFungi"/>
</dbReference>
<proteinExistence type="inferred from homology"/>
<dbReference type="Proteomes" id="UP000183365">
    <property type="component" value="Unassembled WGS sequence"/>
</dbReference>
<gene>
    <name evidence="9" type="ORF">HGUI_03714</name>
</gene>
<comment type="subunit">
    <text evidence="8">Component of the Mediator complex.</text>
</comment>
<comment type="similarity">
    <text evidence="2 8">Belongs to the Mediator complex subunit 7 family.</text>
</comment>
<dbReference type="GO" id="GO:0032968">
    <property type="term" value="P:positive regulation of transcription elongation by RNA polymerase II"/>
    <property type="evidence" value="ECO:0007669"/>
    <property type="project" value="EnsemblFungi"/>
</dbReference>
<evidence type="ECO:0000256" key="6">
    <source>
        <dbReference type="ARBA" id="ARBA00023163"/>
    </source>
</evidence>
<dbReference type="PANTHER" id="PTHR21428:SF11">
    <property type="entry name" value="MEDIATOR OF RNA POLYMERASE II TRANSCRIPTION SUBUNIT 7"/>
    <property type="match status" value="1"/>
</dbReference>
<keyword evidence="7 8" id="KW-0539">Nucleus</keyword>
<keyword evidence="10" id="KW-1185">Reference proteome</keyword>
<dbReference type="GO" id="GO:0016592">
    <property type="term" value="C:mediator complex"/>
    <property type="evidence" value="ECO:0007669"/>
    <property type="project" value="InterPro"/>
</dbReference>
<evidence type="ECO:0000313" key="10">
    <source>
        <dbReference type="Proteomes" id="UP000183365"/>
    </source>
</evidence>
<evidence type="ECO:0000256" key="7">
    <source>
        <dbReference type="ARBA" id="ARBA00023242"/>
    </source>
</evidence>
<evidence type="ECO:0000256" key="5">
    <source>
        <dbReference type="ARBA" id="ARBA00023159"/>
    </source>
</evidence>
<comment type="function">
    <text evidence="8">Component of the Mediator complex, a coactivator involved in the regulated transcription of nearly all RNA polymerase II-dependent genes. Mediator functions as a bridge to convey information from gene-specific regulatory proteins to the basal RNA polymerase II transcription machinery.</text>
</comment>
<dbReference type="SUPFAM" id="SSF140718">
    <property type="entry name" value="Mediator hinge subcomplex-like"/>
    <property type="match status" value="1"/>
</dbReference>
<organism evidence="9 10">
    <name type="scientific">Hanseniaspora guilliermondii</name>
    <dbReference type="NCBI Taxonomy" id="56406"/>
    <lineage>
        <taxon>Eukaryota</taxon>
        <taxon>Fungi</taxon>
        <taxon>Dikarya</taxon>
        <taxon>Ascomycota</taxon>
        <taxon>Saccharomycotina</taxon>
        <taxon>Saccharomycetes</taxon>
        <taxon>Saccharomycodales</taxon>
        <taxon>Saccharomycodaceae</taxon>
        <taxon>Hanseniaspora</taxon>
    </lineage>
</organism>
<dbReference type="EMBL" id="FQNF01000111">
    <property type="protein sequence ID" value="SGZ41513.1"/>
    <property type="molecule type" value="Genomic_DNA"/>
</dbReference>
<dbReference type="AlphaFoldDB" id="A0A1L0CSD6"/>
<dbReference type="Gene3D" id="6.10.140.1520">
    <property type="match status" value="1"/>
</dbReference>
<evidence type="ECO:0000313" key="9">
    <source>
        <dbReference type="EMBL" id="SGZ41513.1"/>
    </source>
</evidence>
<accession>A0A1L0CSD6</accession>
<dbReference type="PANTHER" id="PTHR21428">
    <property type="entry name" value="MEDIATOR OF RNA POLYMERASE II TRANSCRIPTION SUBUNIT 7"/>
    <property type="match status" value="1"/>
</dbReference>
<dbReference type="VEuPathDB" id="FungiDB:HGUI_03714"/>
<dbReference type="OrthoDB" id="10253553at2759"/>
<dbReference type="InterPro" id="IPR009244">
    <property type="entry name" value="Mediatior_Med7"/>
</dbReference>
<evidence type="ECO:0000256" key="2">
    <source>
        <dbReference type="ARBA" id="ARBA00009994"/>
    </source>
</evidence>
<name>A0A1L0CSD6_9ASCO</name>
<dbReference type="GO" id="GO:0051123">
    <property type="term" value="P:RNA polymerase II preinitiation complex assembly"/>
    <property type="evidence" value="ECO:0007669"/>
    <property type="project" value="EnsemblFungi"/>
</dbReference>
<sequence>MSTDENKLTGVSSLYPDPPLYYTSFTTDDDLYFNTYKTIKQQEIENINDIVTSVNKSNEIAAKFYKETRNIPTEEQDNFMVPPNLPEDDNLESFTMFGNIWNTKDELPELGEIQLSKEKTTINKKKELSKLIKSLLLNFLLLITHLSVNTDINIAEDSKENHLENIRIILMNIHHYLNEYRPHQVKENFIMLLEEQISFKKLEIEHIAKVVKEVKDELTKLI</sequence>
<keyword evidence="4 8" id="KW-0805">Transcription regulation</keyword>
<reference evidence="10" key="1">
    <citation type="submission" date="2016-11" db="EMBL/GenBank/DDBJ databases">
        <authorList>
            <person name="Guldener U."/>
        </authorList>
    </citation>
    <scope>NUCLEOTIDE SEQUENCE [LARGE SCALE GENOMIC DNA]</scope>
</reference>
<protein>
    <recommendedName>
        <fullName evidence="3 8">Mediator of RNA polymerase II transcription subunit 7</fullName>
    </recommendedName>
</protein>
<dbReference type="GO" id="GO:0003713">
    <property type="term" value="F:transcription coactivator activity"/>
    <property type="evidence" value="ECO:0007669"/>
    <property type="project" value="EnsemblFungi"/>
</dbReference>
<evidence type="ECO:0000256" key="1">
    <source>
        <dbReference type="ARBA" id="ARBA00004123"/>
    </source>
</evidence>
<comment type="subcellular location">
    <subcellularLocation>
        <location evidence="1 8">Nucleus</location>
    </subcellularLocation>
</comment>
<evidence type="ECO:0000256" key="8">
    <source>
        <dbReference type="RuleBase" id="RU364060"/>
    </source>
</evidence>
<dbReference type="GO" id="GO:0060261">
    <property type="term" value="P:positive regulation of transcription initiation by RNA polymerase II"/>
    <property type="evidence" value="ECO:0007669"/>
    <property type="project" value="EnsemblFungi"/>
</dbReference>
<dbReference type="InterPro" id="IPR044888">
    <property type="entry name" value="Mediatior_Med7_sf"/>
</dbReference>
<dbReference type="GO" id="GO:0070847">
    <property type="term" value="C:core mediator complex"/>
    <property type="evidence" value="ECO:0007669"/>
    <property type="project" value="EnsemblFungi"/>
</dbReference>
<keyword evidence="6 8" id="KW-0804">Transcription</keyword>
<dbReference type="InterPro" id="IPR037212">
    <property type="entry name" value="Med7/Med21-like"/>
</dbReference>
<evidence type="ECO:0000256" key="3">
    <source>
        <dbReference type="ARBA" id="ARBA00020631"/>
    </source>
</evidence>